<dbReference type="EMBL" id="JAAMOZ010000001">
    <property type="protein sequence ID" value="NIH57857.1"/>
    <property type="molecule type" value="Genomic_DNA"/>
</dbReference>
<gene>
    <name evidence="2" type="ORF">FB473_002502</name>
</gene>
<keyword evidence="1" id="KW-0732">Signal</keyword>
<keyword evidence="2" id="KW-0449">Lipoprotein</keyword>
<reference evidence="2 3" key="1">
    <citation type="submission" date="2020-02" db="EMBL/GenBank/DDBJ databases">
        <title>Sequencing the genomes of 1000 actinobacteria strains.</title>
        <authorList>
            <person name="Klenk H.-P."/>
        </authorList>
    </citation>
    <scope>NUCLEOTIDE SEQUENCE [LARGE SCALE GENOMIC DNA]</scope>
    <source>
        <strain evidence="2 3">DSM 19609</strain>
    </source>
</reference>
<feature type="signal peptide" evidence="1">
    <location>
        <begin position="1"/>
        <end position="27"/>
    </location>
</feature>
<feature type="chain" id="PRO_5047150552" evidence="1">
    <location>
        <begin position="28"/>
        <end position="171"/>
    </location>
</feature>
<keyword evidence="3" id="KW-1185">Reference proteome</keyword>
<evidence type="ECO:0000313" key="3">
    <source>
        <dbReference type="Proteomes" id="UP000749311"/>
    </source>
</evidence>
<sequence>MKKVHRWAVPLVGVVLLSGCTPSGGTAAVVNGVSIPDSLVTEYAEGCSAALAAEPQATSQSANDLRAGMVSWAVVGEMAKQEAIRTGNDFSDETLTSYIDSAGRSYLMSDSRCSQALLDVARHDLLVQSMGTADVSEYLESQDIVLNPRYGTWDWNQLGPSGSGSLSEVAS</sequence>
<accession>A0ABX0SHH6</accession>
<dbReference type="Proteomes" id="UP000749311">
    <property type="component" value="Unassembled WGS sequence"/>
</dbReference>
<name>A0ABX0SHH6_9ACTN</name>
<comment type="caution">
    <text evidence="2">The sequence shown here is derived from an EMBL/GenBank/DDBJ whole genome shotgun (WGS) entry which is preliminary data.</text>
</comment>
<organism evidence="2 3">
    <name type="scientific">Brooklawnia cerclae</name>
    <dbReference type="NCBI Taxonomy" id="349934"/>
    <lineage>
        <taxon>Bacteria</taxon>
        <taxon>Bacillati</taxon>
        <taxon>Actinomycetota</taxon>
        <taxon>Actinomycetes</taxon>
        <taxon>Propionibacteriales</taxon>
        <taxon>Propionibacteriaceae</taxon>
        <taxon>Brooklawnia</taxon>
    </lineage>
</organism>
<proteinExistence type="predicted"/>
<evidence type="ECO:0000313" key="2">
    <source>
        <dbReference type="EMBL" id="NIH57857.1"/>
    </source>
</evidence>
<protein>
    <submittedName>
        <fullName evidence="2">Lipoprotein YajG</fullName>
    </submittedName>
</protein>
<dbReference type="PROSITE" id="PS51257">
    <property type="entry name" value="PROKAR_LIPOPROTEIN"/>
    <property type="match status" value="1"/>
</dbReference>
<dbReference type="RefSeq" id="WP_167168262.1">
    <property type="nucleotide sequence ID" value="NZ_BAAAOO010000007.1"/>
</dbReference>
<evidence type="ECO:0000256" key="1">
    <source>
        <dbReference type="SAM" id="SignalP"/>
    </source>
</evidence>